<gene>
    <name evidence="2" type="ORF">RHRU231_170003</name>
</gene>
<dbReference type="InterPro" id="IPR045773">
    <property type="entry name" value="DUF6226"/>
</dbReference>
<dbReference type="Proteomes" id="UP000042997">
    <property type="component" value="Unassembled WGS sequence"/>
</dbReference>
<name>A0A098BE45_9NOCA</name>
<dbReference type="EMBL" id="CCSD01000025">
    <property type="protein sequence ID" value="CDZ86973.1"/>
    <property type="molecule type" value="Genomic_DNA"/>
</dbReference>
<dbReference type="RefSeq" id="WP_080688405.1">
    <property type="nucleotide sequence ID" value="NZ_JAJNCM010000036.1"/>
</dbReference>
<evidence type="ECO:0000313" key="3">
    <source>
        <dbReference type="Proteomes" id="UP000042997"/>
    </source>
</evidence>
<sequence length="251" mass="27416">MTDSGQSWWVDYNANILRAREAGWDGNEPLLSREMCELLDDVDAAFAVTGADTPGWPNPYEGGPGPDEEAYERSTHPERFRIVVARAQAWTKVLLNRGLAREASRIDWALAPLETGGADTVLKPAAEGAVPLVLRTHAPMNPDHPFNITIAAGDPAVALASIPDCACDGCDRGSAYLLKDMDMLVVSVVDGSLDVDLGDDYYWVRTSFKAKGSGIQDRHTRTAFTAAPWLVNWASRPLQARPSLRRPWSPT</sequence>
<dbReference type="Pfam" id="PF19736">
    <property type="entry name" value="DUF6226"/>
    <property type="match status" value="1"/>
</dbReference>
<protein>
    <submittedName>
        <fullName evidence="2">Uncharacterized protein</fullName>
    </submittedName>
</protein>
<accession>A0A098BE45</accession>
<reference evidence="2 3" key="1">
    <citation type="journal article" date="2014" name="Genome Announc.">
        <title>Draft Genome Sequence of Propane- and Butane-Oxidizing Actinobacterium Rhodococcus ruber IEGM 231.</title>
        <authorList>
            <person name="Ivshina I.B."/>
            <person name="Kuyukina M.S."/>
            <person name="Krivoruchko A.V."/>
            <person name="Barbe V."/>
            <person name="Fischer C."/>
        </authorList>
    </citation>
    <scope>NUCLEOTIDE SEQUENCE [LARGE SCALE GENOMIC DNA]</scope>
</reference>
<organism evidence="2 3">
    <name type="scientific">Rhodococcus ruber</name>
    <dbReference type="NCBI Taxonomy" id="1830"/>
    <lineage>
        <taxon>Bacteria</taxon>
        <taxon>Bacillati</taxon>
        <taxon>Actinomycetota</taxon>
        <taxon>Actinomycetes</taxon>
        <taxon>Mycobacteriales</taxon>
        <taxon>Nocardiaceae</taxon>
        <taxon>Rhodococcus</taxon>
    </lineage>
</organism>
<evidence type="ECO:0000313" key="2">
    <source>
        <dbReference type="EMBL" id="CDZ86973.1"/>
    </source>
</evidence>
<feature type="region of interest" description="Disordered" evidence="1">
    <location>
        <begin position="50"/>
        <end position="73"/>
    </location>
</feature>
<proteinExistence type="predicted"/>
<dbReference type="AlphaFoldDB" id="A0A098BE45"/>
<evidence type="ECO:0000256" key="1">
    <source>
        <dbReference type="SAM" id="MobiDB-lite"/>
    </source>
</evidence>